<dbReference type="Proteomes" id="UP000283983">
    <property type="component" value="Unassembled WGS sequence"/>
</dbReference>
<proteinExistence type="predicted"/>
<keyword evidence="2" id="KW-1185">Reference proteome</keyword>
<accession>A0A414NEE0</accession>
<dbReference type="InParanoid" id="A0A414NEE0"/>
<reference evidence="1 2" key="1">
    <citation type="submission" date="2018-08" db="EMBL/GenBank/DDBJ databases">
        <title>A genome reference for cultivated species of the human gut microbiota.</title>
        <authorList>
            <person name="Zou Y."/>
            <person name="Xue W."/>
            <person name="Luo G."/>
        </authorList>
    </citation>
    <scope>NUCLEOTIDE SEQUENCE [LARGE SCALE GENOMIC DNA]</scope>
    <source>
        <strain evidence="1 2">AM25-33</strain>
    </source>
</reference>
<gene>
    <name evidence="1" type="ORF">DW682_00190</name>
</gene>
<name>A0A414NEE0_9ACTN</name>
<protein>
    <submittedName>
        <fullName evidence="1">Uncharacterized protein</fullName>
    </submittedName>
</protein>
<evidence type="ECO:0000313" key="2">
    <source>
        <dbReference type="Proteomes" id="UP000283983"/>
    </source>
</evidence>
<organism evidence="1 2">
    <name type="scientific">Collinsella intestinalis</name>
    <dbReference type="NCBI Taxonomy" id="147207"/>
    <lineage>
        <taxon>Bacteria</taxon>
        <taxon>Bacillati</taxon>
        <taxon>Actinomycetota</taxon>
        <taxon>Coriobacteriia</taxon>
        <taxon>Coriobacteriales</taxon>
        <taxon>Coriobacteriaceae</taxon>
        <taxon>Collinsella</taxon>
    </lineage>
</organism>
<evidence type="ECO:0000313" key="1">
    <source>
        <dbReference type="EMBL" id="RHF38189.1"/>
    </source>
</evidence>
<sequence>MGTNNSINQLTQRANVIQMDPIHLIEAVKCSKTLLANLKVFHYDSQLDILWGRDDQIGIFYTLTSLVH</sequence>
<dbReference type="EMBL" id="QSLJ01000001">
    <property type="protein sequence ID" value="RHF38189.1"/>
    <property type="molecule type" value="Genomic_DNA"/>
</dbReference>
<comment type="caution">
    <text evidence="1">The sequence shown here is derived from an EMBL/GenBank/DDBJ whole genome shotgun (WGS) entry which is preliminary data.</text>
</comment>
<dbReference type="AlphaFoldDB" id="A0A414NEE0"/>